<gene>
    <name evidence="1" type="ORF">Q6294_33410</name>
</gene>
<proteinExistence type="predicted"/>
<dbReference type="Proteomes" id="UP001244490">
    <property type="component" value="Unassembled WGS sequence"/>
</dbReference>
<comment type="caution">
    <text evidence="1">The sequence shown here is derived from an EMBL/GenBank/DDBJ whole genome shotgun (WGS) entry which is preliminary data.</text>
</comment>
<dbReference type="EMBL" id="JAUUIA010001300">
    <property type="protein sequence ID" value="MDP0971836.1"/>
    <property type="molecule type" value="Genomic_DNA"/>
</dbReference>
<feature type="non-terminal residue" evidence="1">
    <location>
        <position position="79"/>
    </location>
</feature>
<protein>
    <submittedName>
        <fullName evidence="1">Uncharacterized protein</fullName>
    </submittedName>
</protein>
<feature type="non-terminal residue" evidence="1">
    <location>
        <position position="1"/>
    </location>
</feature>
<evidence type="ECO:0000313" key="1">
    <source>
        <dbReference type="EMBL" id="MDP0971836.1"/>
    </source>
</evidence>
<reference evidence="1" key="1">
    <citation type="submission" date="2023-07" db="EMBL/GenBank/DDBJ databases">
        <authorList>
            <person name="Peng Z."/>
        </authorList>
    </citation>
    <scope>NUCLEOTIDE SEQUENCE</scope>
    <source>
        <strain evidence="1">KP219</strain>
    </source>
</reference>
<sequence length="79" mass="8933">VALAPATFYNITQNRNEFLSSDDRALIADMYAYAQAEGADLHYVDQLVMSLSTFRYYSDGRQLSGNNGYNAQGYRVTYD</sequence>
<accession>A0AAW8AKV5</accession>
<dbReference type="AlphaFoldDB" id="A0AAW8AKV5"/>
<evidence type="ECO:0000313" key="2">
    <source>
        <dbReference type="Proteomes" id="UP001244490"/>
    </source>
</evidence>
<organism evidence="1 2">
    <name type="scientific">Klebsiella pneumoniae</name>
    <dbReference type="NCBI Taxonomy" id="573"/>
    <lineage>
        <taxon>Bacteria</taxon>
        <taxon>Pseudomonadati</taxon>
        <taxon>Pseudomonadota</taxon>
        <taxon>Gammaproteobacteria</taxon>
        <taxon>Enterobacterales</taxon>
        <taxon>Enterobacteriaceae</taxon>
        <taxon>Klebsiella/Raoultella group</taxon>
        <taxon>Klebsiella</taxon>
        <taxon>Klebsiella pneumoniae complex</taxon>
    </lineage>
</organism>
<name>A0AAW8AKV5_KLEPN</name>